<sequence>MILGVAAAYSCLIALAAAQYSPAPRWGQAAALLEDTLYAHGGLTDPYNTYSYSSAPPTAEIFLLDLSASFNPISPPWQLLSNSTTTASSPALGWHSLSAFNTSTLLLFGGQPGPNSQTVLTTLNDSASLLSAFDRTDPSFLMEPQNWAGEPMRRMRHSASSTGGKIWVIGGEKADGSGSAFSDHYVFDPFVLDFMRLPTANAPPDIYGHTSLVLPDGRLIVFGGFCASSVELVPLSRIWSLDTTQETLSWDLLPVSSASLPNPRRDFAAVVLVNGEILIQGGGDGQLENTYSDGWVLDTSQNPMVWQAVEALEQIGPRKDHFAIQVGGQVLFGFGYGASSPYQSPTTGSASLQVYDPSSSAVVPSYSPPAAGSTPAINSLPPPSQTGEPNGGGSTDGTSGGSQGSGGPTVHPTGTSGTPDSAKHDTAAIALGTTFGVLGLVAGGIVTACCIRRRRGRDPQRDGRFFLLGGDPEEEGGGDVLTAGGRGDKRFTRTNVQWRGAGVLSHFGLGKNRRSPAQQRQRRDMLADEDTRQFGWGTRPGLVRREGSAGTSAWSLRSMSAMVRGIVSRDPSVSGTGGEWDPWEKVGNFGEGDREGLVKDRDFIPYGAAALGRREGSSWSYTDPFADTERGNGDDEYADFDIRPGDQVDDHEYNQYNLDGERIDDLDPPRLRPLRTLLPLSVPLHTLSPLREVGTSHSDQSNSLLSGSGSSQGHSSQEHPTSIFSTQPTTPLSQTSHSPTTPRSSHIPLSKFSPLQRHSSLLNSRPPPTQPIRRSDSWWIRFARTSLLERRSSGASERVLDFRDPNPAPRLVAIEETSKCSPESPGSKKGLSGGHGHSVSSSVHSGRTADTAAAERLGGSYDVVQRVASDGSGPRRTSSFDSVDTSVHGVLAATSSTPSQGLDLQKTTSATPTSVLGETSISPFSSPSDPPTPPSKGPSPPRLGSNRGGGVSSRVRAYERRISQDLGDEISPPPRNTRKLEEAPSRNRVSIKYGLAPRPSLYVANPDGGGLS</sequence>
<evidence type="ECO:0000313" key="2">
    <source>
        <dbReference type="Proteomes" id="UP000790709"/>
    </source>
</evidence>
<proteinExistence type="predicted"/>
<organism evidence="1 2">
    <name type="scientific">Leucogyrophana mollusca</name>
    <dbReference type="NCBI Taxonomy" id="85980"/>
    <lineage>
        <taxon>Eukaryota</taxon>
        <taxon>Fungi</taxon>
        <taxon>Dikarya</taxon>
        <taxon>Basidiomycota</taxon>
        <taxon>Agaricomycotina</taxon>
        <taxon>Agaricomycetes</taxon>
        <taxon>Agaricomycetidae</taxon>
        <taxon>Boletales</taxon>
        <taxon>Boletales incertae sedis</taxon>
        <taxon>Leucogyrophana</taxon>
    </lineage>
</organism>
<dbReference type="Proteomes" id="UP000790709">
    <property type="component" value="Unassembled WGS sequence"/>
</dbReference>
<keyword evidence="2" id="KW-1185">Reference proteome</keyword>
<gene>
    <name evidence="1" type="ORF">BV22DRAFT_1194857</name>
</gene>
<accession>A0ACB8BJ02</accession>
<name>A0ACB8BJ02_9AGAM</name>
<evidence type="ECO:0000313" key="1">
    <source>
        <dbReference type="EMBL" id="KAH7925830.1"/>
    </source>
</evidence>
<protein>
    <submittedName>
        <fullName evidence="1">Uncharacterized protein</fullName>
    </submittedName>
</protein>
<dbReference type="EMBL" id="MU266394">
    <property type="protein sequence ID" value="KAH7925830.1"/>
    <property type="molecule type" value="Genomic_DNA"/>
</dbReference>
<reference evidence="1" key="1">
    <citation type="journal article" date="2021" name="New Phytol.">
        <title>Evolutionary innovations through gain and loss of genes in the ectomycorrhizal Boletales.</title>
        <authorList>
            <person name="Wu G."/>
            <person name="Miyauchi S."/>
            <person name="Morin E."/>
            <person name="Kuo A."/>
            <person name="Drula E."/>
            <person name="Varga T."/>
            <person name="Kohler A."/>
            <person name="Feng B."/>
            <person name="Cao Y."/>
            <person name="Lipzen A."/>
            <person name="Daum C."/>
            <person name="Hundley H."/>
            <person name="Pangilinan J."/>
            <person name="Johnson J."/>
            <person name="Barry K."/>
            <person name="LaButti K."/>
            <person name="Ng V."/>
            <person name="Ahrendt S."/>
            <person name="Min B."/>
            <person name="Choi I.G."/>
            <person name="Park H."/>
            <person name="Plett J.M."/>
            <person name="Magnuson J."/>
            <person name="Spatafora J.W."/>
            <person name="Nagy L.G."/>
            <person name="Henrissat B."/>
            <person name="Grigoriev I.V."/>
            <person name="Yang Z.L."/>
            <person name="Xu J."/>
            <person name="Martin F.M."/>
        </authorList>
    </citation>
    <scope>NUCLEOTIDE SEQUENCE</scope>
    <source>
        <strain evidence="1">KUC20120723A-06</strain>
    </source>
</reference>
<comment type="caution">
    <text evidence="1">The sequence shown here is derived from an EMBL/GenBank/DDBJ whole genome shotgun (WGS) entry which is preliminary data.</text>
</comment>